<dbReference type="InterPro" id="IPR027417">
    <property type="entry name" value="P-loop_NTPase"/>
</dbReference>
<feature type="non-terminal residue" evidence="4">
    <location>
        <position position="1"/>
    </location>
</feature>
<dbReference type="PROSITE" id="PS51717">
    <property type="entry name" value="G_VLIG"/>
    <property type="match status" value="1"/>
</dbReference>
<evidence type="ECO:0008006" key="6">
    <source>
        <dbReference type="Google" id="ProtNLM"/>
    </source>
</evidence>
<dbReference type="GO" id="GO:0005525">
    <property type="term" value="F:GTP binding"/>
    <property type="evidence" value="ECO:0007669"/>
    <property type="project" value="InterPro"/>
</dbReference>
<dbReference type="InterPro" id="IPR023298">
    <property type="entry name" value="ATPase_P-typ_TM_dom_sf"/>
</dbReference>
<dbReference type="PROSITE" id="PS50234">
    <property type="entry name" value="VWFA"/>
    <property type="match status" value="1"/>
</dbReference>
<dbReference type="EMBL" id="CAJOAY010000717">
    <property type="protein sequence ID" value="CAF3722032.1"/>
    <property type="molecule type" value="Genomic_DNA"/>
</dbReference>
<dbReference type="SMART" id="SM00327">
    <property type="entry name" value="VWA"/>
    <property type="match status" value="1"/>
</dbReference>
<dbReference type="Gene3D" id="3.40.50.410">
    <property type="entry name" value="von Willebrand factor, type A domain"/>
    <property type="match status" value="1"/>
</dbReference>
<comment type="caution">
    <text evidence="4">The sequence shown here is derived from an EMBL/GenBank/DDBJ whole genome shotgun (WGS) entry which is preliminary data.</text>
</comment>
<dbReference type="InterPro" id="IPR052986">
    <property type="entry name" value="VLIG_GTPase"/>
</dbReference>
<dbReference type="InterPro" id="IPR030383">
    <property type="entry name" value="G_VLIG_dom"/>
</dbReference>
<dbReference type="Pfam" id="PF00689">
    <property type="entry name" value="Cation_ATPase_C"/>
    <property type="match status" value="1"/>
</dbReference>
<dbReference type="InterPro" id="IPR002035">
    <property type="entry name" value="VWF_A"/>
</dbReference>
<organism evidence="4 5">
    <name type="scientific">Adineta steineri</name>
    <dbReference type="NCBI Taxonomy" id="433720"/>
    <lineage>
        <taxon>Eukaryota</taxon>
        <taxon>Metazoa</taxon>
        <taxon>Spiralia</taxon>
        <taxon>Gnathifera</taxon>
        <taxon>Rotifera</taxon>
        <taxon>Eurotatoria</taxon>
        <taxon>Bdelloidea</taxon>
        <taxon>Adinetida</taxon>
        <taxon>Adinetidae</taxon>
        <taxon>Adineta</taxon>
    </lineage>
</organism>
<dbReference type="PANTHER" id="PTHR14819">
    <property type="entry name" value="GTP-BINDING"/>
    <property type="match status" value="1"/>
</dbReference>
<dbReference type="PANTHER" id="PTHR14819:SF25">
    <property type="entry name" value="CHROMOSOME UNDETERMINED SCAFFOLD_52, WHOLE GENOME SHOTGUN SEQUENCE"/>
    <property type="match status" value="1"/>
</dbReference>
<protein>
    <recommendedName>
        <fullName evidence="6">VWFA domain-containing protein</fullName>
    </recommendedName>
</protein>
<sequence>MATNSNNIKSFVLMWCDPSVNSNEENIKAQQTFAKIYDRFYTFPTIDECENAIKQLSTTDRVSLIISGGFGTDLLPRIHELTQVSMIYIFCLSEEKYTEWAKSFDKIKAIIADMNKLISTVQYDYEHRFNVLAKNSKPESQTTHTKNNGTTFQYTSEYFFGVGELQYADKTIEDIANEIVDRFKNDSYRDFNALISETAQLLMYLLKREQNLTNFSDILKVSLIEEKNIPCFNLRRLIDNIMINSDQFLCRRLISLLSKRNPVPLIQPCHDSTNNEYRSISSIIHVWDYHRPVLLSFGIGICTGKTSLINTIFYSNFELSVIDGYFANTIDVDFGYQFSERRPINIADSHGAISNGILSQISILFNGFLIHIQSKYLCANSSNVIKYLELLAPQSYIVLLIRDVDDDDDKEIQTVVEKVTSSCSNYRVYYLPNDIEKKNIVNEAKIKKVRENIFRDVGQHQCCSEELLRKHLINLMDNTQKVDIQQEMTFINSIRSILIDGKEENYPVYSSFTNLCKKRLEVFKIDPYGRNFQDENLHRLNLDLFCADSDFKEKLRKGSRAYGDGFDIFFNLLQNEESRLIKLNLLSIELKKERAKKDIDQEQLPFYDQLSLEIHWRNAMICSAGLSGDNQKRLVQAYRDYLVEGNPFEIVDGDNFEMQNDFLAKVMELFPNKKFFVISIVGQQNSGKSTLLNFLFGTLFETRSGRCTKGVYGTLINVQNITSKNNLIPLDYDYILLIDTEGILSIQKNDKQYDRKLILFCLAISHLMIVNVDGEINEIVKDFFISCTQALKYLGETRVIQPTVHFVLNKRPIRDENYCVTLFEYVRKTLNENKLDDVINLEQENFYVLSTAFNRDPTKILNGKCNILSTDMDFVTDVQKLGKIIINSSSDIIRRTGDRFCKPTNWIEFANRVLQTIKKHPDLTRFQDAFERNQYNKIRDSIRKDFDQHLTVVFIRFLMEKNKKESPDHIKVYFKNTYDQMFQKLKIKLEKHCDDCQASETVSKCSLDFMRAQLSNIFCSWEISTQIASKRHKIDQIVNNIDNKLHAKAISVTHKNCLMDEQSAKKMFDEELHDIFNEIENQFDSKNVWEQWIDIVFHLLNTFGEDVLPSENNVLIYLEFLKTLDDSPDKRISMDNCLAKINEKFISDTSNINPLAAHLIHKSSTILRHEIQQIYKYLNNDELSRIFISPSSDGKMAREAVRKGTRQLYSQLFNENWKKIVQISNIFNILLADLKQIFKSTNSNESSTEIHLAKKVLEKVNNIIQDCNKELNIFNFCLSKEFCSTLYTYAVVGTTLYYYNEQKTHIIDILERLQENKSKSIERFLPWVVLMGNDDQNVAIDCVNKLLQTLCRSVEPQLKETIEKHIHDKMSILNRFSIIKELDHDVYNARDDWLKRYVLHFPELILERLNEKWITVKEATDAALNTIVNSLSTTLDDIFHLIEAVNRNLQEQKAHSLIFVDSLFKLKDEQMITYANDKQFCMAKLLYFYLVDEDIPAEIYTRNNSIYIVDSKWRTISSTFPKPSAEIKQIFSLLRNEFEMFRIRYLGKFLETILNQQNETKGTMQHQIKSFIKAQYLLIKEQLDERVRGCQERCPCCKRICDVDHYSNSTSPVGQGENKHRCQSGHQIRAMGGIYYETTHEASLSRCEFIKDDDLVTTTNNNLRQTWRNFKNANAHWNFDEDLEVCKALETPYGYIWERIGEQLCHHFANGMKFVKRNSLQPVNHYIFILDHSGSMNHKNSSNNSSFWRTLIGTVNNANETNISPWEHLRRAVQGFIDIRIRQVSLNDQITIILFASRAEKIYDREKLIDIDLDRINTPMNIYGHGTNFSAAFKVLIETLEEINNHDDRDTLRQTIVFMTDGEPQGDSSVELQQLCNYRTDNARGPNTKALIHNFWTMTLGNFNKTVIEEINQTLQGQIVDIEHAADLEEAYAQIAEIFIMDGPPAQSFGVEPVDHDVLKKPPRKVTDSMIDRPLIIHIITSATIIVVGTLCVFYSEMSDGKVTPRDTTMTFTCFVFFDMFNALSCRSQTKFIFEVGLFSNRFFVVAVFLSILGQLAVIYLPPLQYVFQTEALSAADLFYLTCLTSSVFLVNEF</sequence>
<dbReference type="InterPro" id="IPR036465">
    <property type="entry name" value="vWFA_dom_sf"/>
</dbReference>
<feature type="transmembrane region" description="Helical" evidence="1">
    <location>
        <begin position="2073"/>
        <end position="2091"/>
    </location>
</feature>
<dbReference type="SUPFAM" id="SSF52540">
    <property type="entry name" value="P-loop containing nucleoside triphosphate hydrolases"/>
    <property type="match status" value="1"/>
</dbReference>
<feature type="transmembrane region" description="Helical" evidence="1">
    <location>
        <begin position="2043"/>
        <end position="2061"/>
    </location>
</feature>
<gene>
    <name evidence="4" type="ORF">OKA104_LOCUS13914</name>
</gene>
<reference evidence="4" key="1">
    <citation type="submission" date="2021-02" db="EMBL/GenBank/DDBJ databases">
        <authorList>
            <person name="Nowell W R."/>
        </authorList>
    </citation>
    <scope>NUCLEOTIDE SEQUENCE</scope>
</reference>
<dbReference type="CDD" id="cd00198">
    <property type="entry name" value="vWFA"/>
    <property type="match status" value="1"/>
</dbReference>
<evidence type="ECO:0000313" key="5">
    <source>
        <dbReference type="Proteomes" id="UP000663881"/>
    </source>
</evidence>
<keyword evidence="1" id="KW-0812">Transmembrane</keyword>
<dbReference type="GO" id="GO:0003924">
    <property type="term" value="F:GTPase activity"/>
    <property type="evidence" value="ECO:0007669"/>
    <property type="project" value="InterPro"/>
</dbReference>
<dbReference type="Pfam" id="PF13519">
    <property type="entry name" value="VWA_2"/>
    <property type="match status" value="1"/>
</dbReference>
<dbReference type="SUPFAM" id="SSF81665">
    <property type="entry name" value="Calcium ATPase, transmembrane domain M"/>
    <property type="match status" value="1"/>
</dbReference>
<evidence type="ECO:0000259" key="3">
    <source>
        <dbReference type="PROSITE" id="PS51717"/>
    </source>
</evidence>
<keyword evidence="1" id="KW-1133">Transmembrane helix</keyword>
<proteinExistence type="predicted"/>
<evidence type="ECO:0000313" key="4">
    <source>
        <dbReference type="EMBL" id="CAF3722032.1"/>
    </source>
</evidence>
<feature type="domain" description="VWFA" evidence="2">
    <location>
        <begin position="1725"/>
        <end position="1935"/>
    </location>
</feature>
<dbReference type="InterPro" id="IPR006068">
    <property type="entry name" value="ATPase_P-typ_cation-transptr_C"/>
</dbReference>
<dbReference type="Pfam" id="PF25683">
    <property type="entry name" value="URGCP_GTPase"/>
    <property type="match status" value="1"/>
</dbReference>
<feature type="domain" description="VLIG-type G" evidence="3">
    <location>
        <begin position="672"/>
        <end position="779"/>
    </location>
</feature>
<name>A0A818W9U0_9BILA</name>
<feature type="transmembrane region" description="Helical" evidence="1">
    <location>
        <begin position="1975"/>
        <end position="1996"/>
    </location>
</feature>
<dbReference type="Gene3D" id="1.20.1110.10">
    <property type="entry name" value="Calcium-transporting ATPase, transmembrane domain"/>
    <property type="match status" value="1"/>
</dbReference>
<evidence type="ECO:0000256" key="1">
    <source>
        <dbReference type="SAM" id="Phobius"/>
    </source>
</evidence>
<dbReference type="Gene3D" id="3.40.50.300">
    <property type="entry name" value="P-loop containing nucleotide triphosphate hydrolases"/>
    <property type="match status" value="1"/>
</dbReference>
<keyword evidence="1" id="KW-0472">Membrane</keyword>
<dbReference type="SUPFAM" id="SSF53300">
    <property type="entry name" value="vWA-like"/>
    <property type="match status" value="1"/>
</dbReference>
<accession>A0A818W9U0</accession>
<dbReference type="Proteomes" id="UP000663881">
    <property type="component" value="Unassembled WGS sequence"/>
</dbReference>
<evidence type="ECO:0000259" key="2">
    <source>
        <dbReference type="PROSITE" id="PS50234"/>
    </source>
</evidence>